<dbReference type="SUPFAM" id="SSF51445">
    <property type="entry name" value="(Trans)glycosidases"/>
    <property type="match status" value="1"/>
</dbReference>
<evidence type="ECO:0000259" key="9">
    <source>
        <dbReference type="Pfam" id="PF26410"/>
    </source>
</evidence>
<sequence length="413" mass="46790">MKHKFSLVFLVLHVILLLNVEAADDEFIKTRGVQLMLNGSPYYANGFNAYWLMYFASDPSQRNKVSSTFQEAANHGQNIARTWAFSDGGYKPLQYSPGSYNEEMFQGLDFVLVEARKYGIKVILSLVNNYENFGGKKQYVEWARSQGQSINSEDDFYTNSVVKGYYKNHIKSVLTRRNSLSGVAYKDDPTIMAWELMNEIRCPSDHSGNTVQGWISEMASYLKSIDGNHLLEAGLEGFYGQSNRDSNPNFQLGTDFIANNQIPTIDFATLHSYPDQWLSNKGYEDQISFLHGWLSDHIQDAQNILHKPLLLAEFGISTKNLGNNNSTLRDQFFNTVYSAIYSSASGGGAAVGGLFWQLLAEGMDSFRDDYEVILAQSSSTATLIAQESQKLRRIRKMYARLKNIDKWNKSKRN</sequence>
<comment type="catalytic activity">
    <reaction evidence="1">
        <text>Random hydrolysis of (1-&gt;4)-beta-D-mannosidic linkages in mannans, galactomannans and glucomannans.</text>
        <dbReference type="EC" id="3.2.1.78"/>
    </reaction>
</comment>
<dbReference type="GO" id="GO:0005576">
    <property type="term" value="C:extracellular region"/>
    <property type="evidence" value="ECO:0007669"/>
    <property type="project" value="UniProtKB-SubCell"/>
</dbReference>
<dbReference type="EC" id="3.2.1.78" evidence="4"/>
<dbReference type="InterPro" id="IPR017853">
    <property type="entry name" value="GH"/>
</dbReference>
<evidence type="ECO:0000313" key="11">
    <source>
        <dbReference type="Proteomes" id="UP000242715"/>
    </source>
</evidence>
<dbReference type="PANTHER" id="PTHR31451:SF60">
    <property type="entry name" value="MANNAN ENDO-1,4-BETA-MANNOSIDASE 1"/>
    <property type="match status" value="1"/>
</dbReference>
<proteinExistence type="inferred from homology"/>
<accession>A0A2Z6MRT7</accession>
<dbReference type="FunFam" id="3.20.20.80:FF:000012">
    <property type="entry name" value="Mannan endo-1,4-beta-mannosidase 6"/>
    <property type="match status" value="1"/>
</dbReference>
<dbReference type="EMBL" id="DF973572">
    <property type="protein sequence ID" value="GAU34956.1"/>
    <property type="molecule type" value="Genomic_DNA"/>
</dbReference>
<gene>
    <name evidence="10" type="ORF">TSUD_312870</name>
</gene>
<keyword evidence="11" id="KW-1185">Reference proteome</keyword>
<keyword evidence="5" id="KW-0964">Secreted</keyword>
<reference evidence="11" key="1">
    <citation type="journal article" date="2017" name="Front. Plant Sci.">
        <title>Climate Clever Clovers: New Paradigm to Reduce the Environmental Footprint of Ruminants by Breeding Low Methanogenic Forages Utilizing Haplotype Variation.</title>
        <authorList>
            <person name="Kaur P."/>
            <person name="Appels R."/>
            <person name="Bayer P.E."/>
            <person name="Keeble-Gagnere G."/>
            <person name="Wang J."/>
            <person name="Hirakawa H."/>
            <person name="Shirasawa K."/>
            <person name="Vercoe P."/>
            <person name="Stefanova K."/>
            <person name="Durmic Z."/>
            <person name="Nichols P."/>
            <person name="Revell C."/>
            <person name="Isobe S.N."/>
            <person name="Edwards D."/>
            <person name="Erskine W."/>
        </authorList>
    </citation>
    <scope>NUCLEOTIDE SEQUENCE [LARGE SCALE GENOMIC DNA]</scope>
    <source>
        <strain evidence="11">cv. Daliak</strain>
    </source>
</reference>
<evidence type="ECO:0000256" key="4">
    <source>
        <dbReference type="ARBA" id="ARBA00012706"/>
    </source>
</evidence>
<dbReference type="GO" id="GO:0016985">
    <property type="term" value="F:mannan endo-1,4-beta-mannosidase activity"/>
    <property type="evidence" value="ECO:0007669"/>
    <property type="project" value="UniProtKB-EC"/>
</dbReference>
<evidence type="ECO:0000256" key="5">
    <source>
        <dbReference type="ARBA" id="ARBA00022525"/>
    </source>
</evidence>
<dbReference type="PANTHER" id="PTHR31451">
    <property type="match status" value="1"/>
</dbReference>
<comment type="similarity">
    <text evidence="3">Belongs to the glycosyl hydrolase 5 (cellulase A) family.</text>
</comment>
<keyword evidence="8" id="KW-0732">Signal</keyword>
<keyword evidence="6" id="KW-0378">Hydrolase</keyword>
<evidence type="ECO:0000256" key="3">
    <source>
        <dbReference type="ARBA" id="ARBA00005641"/>
    </source>
</evidence>
<evidence type="ECO:0000256" key="6">
    <source>
        <dbReference type="ARBA" id="ARBA00022801"/>
    </source>
</evidence>
<dbReference type="InterPro" id="IPR045053">
    <property type="entry name" value="MAN-like"/>
</dbReference>
<dbReference type="OrthoDB" id="406631at2759"/>
<keyword evidence="7" id="KW-0326">Glycosidase</keyword>
<feature type="domain" description="Glycoside hydrolase family 5" evidence="9">
    <location>
        <begin position="26"/>
        <end position="357"/>
    </location>
</feature>
<name>A0A2Z6MRT7_TRISU</name>
<feature type="signal peptide" evidence="8">
    <location>
        <begin position="1"/>
        <end position="22"/>
    </location>
</feature>
<dbReference type="InterPro" id="IPR001547">
    <property type="entry name" value="Glyco_hydro_5"/>
</dbReference>
<feature type="chain" id="PRO_5016258501" description="mannan endo-1,4-beta-mannosidase" evidence="8">
    <location>
        <begin position="23"/>
        <end position="413"/>
    </location>
</feature>
<evidence type="ECO:0000256" key="7">
    <source>
        <dbReference type="ARBA" id="ARBA00023295"/>
    </source>
</evidence>
<dbReference type="Proteomes" id="UP000242715">
    <property type="component" value="Unassembled WGS sequence"/>
</dbReference>
<evidence type="ECO:0000313" key="10">
    <source>
        <dbReference type="EMBL" id="GAU34956.1"/>
    </source>
</evidence>
<evidence type="ECO:0000256" key="1">
    <source>
        <dbReference type="ARBA" id="ARBA00001678"/>
    </source>
</evidence>
<evidence type="ECO:0000256" key="8">
    <source>
        <dbReference type="SAM" id="SignalP"/>
    </source>
</evidence>
<protein>
    <recommendedName>
        <fullName evidence="4">mannan endo-1,4-beta-mannosidase</fullName>
        <ecNumber evidence="4">3.2.1.78</ecNumber>
    </recommendedName>
</protein>
<dbReference type="Pfam" id="PF26410">
    <property type="entry name" value="GH5_mannosidase"/>
    <property type="match status" value="1"/>
</dbReference>
<comment type="subcellular location">
    <subcellularLocation>
        <location evidence="2">Secreted</location>
    </subcellularLocation>
</comment>
<dbReference type="Gene3D" id="3.20.20.80">
    <property type="entry name" value="Glycosidases"/>
    <property type="match status" value="1"/>
</dbReference>
<evidence type="ECO:0000256" key="2">
    <source>
        <dbReference type="ARBA" id="ARBA00004613"/>
    </source>
</evidence>
<organism evidence="10 11">
    <name type="scientific">Trifolium subterraneum</name>
    <name type="common">Subterranean clover</name>
    <dbReference type="NCBI Taxonomy" id="3900"/>
    <lineage>
        <taxon>Eukaryota</taxon>
        <taxon>Viridiplantae</taxon>
        <taxon>Streptophyta</taxon>
        <taxon>Embryophyta</taxon>
        <taxon>Tracheophyta</taxon>
        <taxon>Spermatophyta</taxon>
        <taxon>Magnoliopsida</taxon>
        <taxon>eudicotyledons</taxon>
        <taxon>Gunneridae</taxon>
        <taxon>Pentapetalae</taxon>
        <taxon>rosids</taxon>
        <taxon>fabids</taxon>
        <taxon>Fabales</taxon>
        <taxon>Fabaceae</taxon>
        <taxon>Papilionoideae</taxon>
        <taxon>50 kb inversion clade</taxon>
        <taxon>NPAAA clade</taxon>
        <taxon>Hologalegina</taxon>
        <taxon>IRL clade</taxon>
        <taxon>Trifolieae</taxon>
        <taxon>Trifolium</taxon>
    </lineage>
</organism>
<dbReference type="AlphaFoldDB" id="A0A2Z6MRT7"/>